<dbReference type="SUPFAM" id="SSF53850">
    <property type="entry name" value="Periplasmic binding protein-like II"/>
    <property type="match status" value="1"/>
</dbReference>
<reference evidence="6 7" key="2">
    <citation type="submission" date="2007-01" db="EMBL/GenBank/DDBJ databases">
        <title>Sequencing of the draft genome and assembly of Thermosinus carboxydivorans Nor1.</title>
        <authorList>
            <consortium name="US DOE Joint Genome Institute (JGI-PGF)"/>
            <person name="Copeland A."/>
            <person name="Lucas S."/>
            <person name="Lapidus A."/>
            <person name="Barry K."/>
            <person name="Glavina del Rio T."/>
            <person name="Dalin E."/>
            <person name="Tice H."/>
            <person name="Bruce D."/>
            <person name="Pitluck S."/>
            <person name="Richardson P."/>
        </authorList>
    </citation>
    <scope>NUCLEOTIDE SEQUENCE [LARGE SCALE GENOMIC DNA]</scope>
    <source>
        <strain evidence="6 7">Nor1</strain>
    </source>
</reference>
<dbReference type="RefSeq" id="WP_007287967.1">
    <property type="nucleotide sequence ID" value="NZ_AAWL01000001.1"/>
</dbReference>
<dbReference type="eggNOG" id="COG0583">
    <property type="taxonomic scope" value="Bacteria"/>
</dbReference>
<accession>A1HLQ3</accession>
<dbReference type="GO" id="GO:0005829">
    <property type="term" value="C:cytosol"/>
    <property type="evidence" value="ECO:0007669"/>
    <property type="project" value="TreeGrafter"/>
</dbReference>
<dbReference type="Gene3D" id="1.10.10.10">
    <property type="entry name" value="Winged helix-like DNA-binding domain superfamily/Winged helix DNA-binding domain"/>
    <property type="match status" value="1"/>
</dbReference>
<dbReference type="PANTHER" id="PTHR30419">
    <property type="entry name" value="HTH-TYPE TRANSCRIPTIONAL REGULATOR YBHD"/>
    <property type="match status" value="1"/>
</dbReference>
<evidence type="ECO:0000256" key="3">
    <source>
        <dbReference type="ARBA" id="ARBA00023125"/>
    </source>
</evidence>
<dbReference type="InterPro" id="IPR000847">
    <property type="entry name" value="LysR_HTH_N"/>
</dbReference>
<dbReference type="InterPro" id="IPR005119">
    <property type="entry name" value="LysR_subst-bd"/>
</dbReference>
<dbReference type="EMBL" id="AAWL01000001">
    <property type="protein sequence ID" value="EAX48760.1"/>
    <property type="molecule type" value="Genomic_DNA"/>
</dbReference>
<organism evidence="6 7">
    <name type="scientific">Thermosinus carboxydivorans Nor1</name>
    <dbReference type="NCBI Taxonomy" id="401526"/>
    <lineage>
        <taxon>Bacteria</taxon>
        <taxon>Bacillati</taxon>
        <taxon>Bacillota</taxon>
        <taxon>Negativicutes</taxon>
        <taxon>Selenomonadales</taxon>
        <taxon>Sporomusaceae</taxon>
        <taxon>Thermosinus</taxon>
    </lineage>
</organism>
<gene>
    <name evidence="6" type="ORF">TcarDRAFT_2449</name>
</gene>
<protein>
    <submittedName>
        <fullName evidence="6">Transcriptional regulator, LysR family</fullName>
    </submittedName>
</protein>
<dbReference type="PRINTS" id="PR00039">
    <property type="entry name" value="HTHLYSR"/>
</dbReference>
<keyword evidence="2" id="KW-0805">Transcription regulation</keyword>
<dbReference type="InterPro" id="IPR036388">
    <property type="entry name" value="WH-like_DNA-bd_sf"/>
</dbReference>
<evidence type="ECO:0000313" key="6">
    <source>
        <dbReference type="EMBL" id="EAX48760.1"/>
    </source>
</evidence>
<dbReference type="InterPro" id="IPR036390">
    <property type="entry name" value="WH_DNA-bd_sf"/>
</dbReference>
<dbReference type="GO" id="GO:0003700">
    <property type="term" value="F:DNA-binding transcription factor activity"/>
    <property type="evidence" value="ECO:0007669"/>
    <property type="project" value="InterPro"/>
</dbReference>
<name>A1HLQ3_9FIRM</name>
<dbReference type="AlphaFoldDB" id="A1HLQ3"/>
<comment type="caution">
    <text evidence="6">The sequence shown here is derived from an EMBL/GenBank/DDBJ whole genome shotgun (WGS) entry which is preliminary data.</text>
</comment>
<dbReference type="Pfam" id="PF03466">
    <property type="entry name" value="LysR_substrate"/>
    <property type="match status" value="1"/>
</dbReference>
<dbReference type="PANTHER" id="PTHR30419:SF8">
    <property type="entry name" value="NITROGEN ASSIMILATION TRANSCRIPTIONAL ACTIVATOR-RELATED"/>
    <property type="match status" value="1"/>
</dbReference>
<evidence type="ECO:0000259" key="5">
    <source>
        <dbReference type="PROSITE" id="PS50931"/>
    </source>
</evidence>
<comment type="similarity">
    <text evidence="1">Belongs to the LysR transcriptional regulatory family.</text>
</comment>
<dbReference type="Pfam" id="PF00126">
    <property type="entry name" value="HTH_1"/>
    <property type="match status" value="1"/>
</dbReference>
<dbReference type="CDD" id="cd05466">
    <property type="entry name" value="PBP2_LTTR_substrate"/>
    <property type="match status" value="1"/>
</dbReference>
<dbReference type="SUPFAM" id="SSF46785">
    <property type="entry name" value="Winged helix' DNA-binding domain"/>
    <property type="match status" value="1"/>
</dbReference>
<keyword evidence="7" id="KW-1185">Reference proteome</keyword>
<dbReference type="OrthoDB" id="1624015at2"/>
<dbReference type="Proteomes" id="UP000005139">
    <property type="component" value="Unassembled WGS sequence"/>
</dbReference>
<reference evidence="6 7" key="1">
    <citation type="submission" date="2007-01" db="EMBL/GenBank/DDBJ databases">
        <title>Annotation of the draft genome assembly of Thermosinus carboxydivorans Nor1.</title>
        <authorList>
            <consortium name="US DOE Joint Genome Institute (JGI-ORNL)"/>
            <person name="Larimer F."/>
            <person name="Land M."/>
            <person name="Hauser L."/>
        </authorList>
    </citation>
    <scope>NUCLEOTIDE SEQUENCE [LARGE SCALE GENOMIC DNA]</scope>
    <source>
        <strain evidence="6 7">Nor1</strain>
    </source>
</reference>
<dbReference type="PROSITE" id="PS50931">
    <property type="entry name" value="HTH_LYSR"/>
    <property type="match status" value="1"/>
</dbReference>
<evidence type="ECO:0000256" key="2">
    <source>
        <dbReference type="ARBA" id="ARBA00023015"/>
    </source>
</evidence>
<evidence type="ECO:0000313" key="7">
    <source>
        <dbReference type="Proteomes" id="UP000005139"/>
    </source>
</evidence>
<dbReference type="GO" id="GO:0003677">
    <property type="term" value="F:DNA binding"/>
    <property type="evidence" value="ECO:0007669"/>
    <property type="project" value="UniProtKB-KW"/>
</dbReference>
<evidence type="ECO:0000256" key="4">
    <source>
        <dbReference type="ARBA" id="ARBA00023163"/>
    </source>
</evidence>
<keyword evidence="4" id="KW-0804">Transcription</keyword>
<dbReference type="InterPro" id="IPR050950">
    <property type="entry name" value="HTH-type_LysR_regulators"/>
</dbReference>
<proteinExistence type="inferred from homology"/>
<feature type="domain" description="HTH lysR-type" evidence="5">
    <location>
        <begin position="1"/>
        <end position="58"/>
    </location>
</feature>
<keyword evidence="3" id="KW-0238">DNA-binding</keyword>
<evidence type="ECO:0000256" key="1">
    <source>
        <dbReference type="ARBA" id="ARBA00009437"/>
    </source>
</evidence>
<sequence length="295" mass="33095">MELRQLEYFQMVSRLSSFTKAAEKLHVAQPSVTSAIGKLEDELGIRLFDRNQKKVALTAEGLIFQRRVDKILREVAETLAEMHDLKNLNRGAIKAAVPPMIGAYLFPNIFTSFKKAYPGLDLQVFEEGSLAARTMIEREELDLGIIILPEETDVFHTLPIVEEEIVLCLPPAHPLSGKQAVTFSELRHEPFILLKEDSCHRQLIIDRCRQNGFAPRIVFSSNQIQTIKALVAKGGGISFLMRMVTEDAKNITTVPLAPALKIRIGLAWKKDKYLSKAARAFIDFVAGRSINQSQP</sequence>
<dbReference type="FunFam" id="1.10.10.10:FF:000001">
    <property type="entry name" value="LysR family transcriptional regulator"/>
    <property type="match status" value="1"/>
</dbReference>
<dbReference type="Gene3D" id="3.40.190.290">
    <property type="match status" value="1"/>
</dbReference>